<sequence length="220" mass="24334">MQYTLSLNPERLMTSLFFRRCAGRSPKSADPAMLSLQLGTALLAGALLLGLLCPGAADAQEDAALFPDLSLQGQLEPEMVEQLGISGTPFRLSDVPKPFLFVEIFSMYCPYCQRDAPEVNRIFEEVRSSNLWEELRFVGIGTGNTQYEVDVYAEQFQTRFPLLPDNDFTMHSALGNVGTPYYLLLRNAGPGKLEVIHSVEGAPDNMDAMFATMLRKAGLQ</sequence>
<dbReference type="GO" id="GO:0016853">
    <property type="term" value="F:isomerase activity"/>
    <property type="evidence" value="ECO:0007669"/>
    <property type="project" value="UniProtKB-KW"/>
</dbReference>
<name>A0A1T4WB69_9BACT</name>
<evidence type="ECO:0000259" key="2">
    <source>
        <dbReference type="PROSITE" id="PS51352"/>
    </source>
</evidence>
<evidence type="ECO:0000313" key="3">
    <source>
        <dbReference type="EMBL" id="SKA74359.1"/>
    </source>
</evidence>
<dbReference type="PROSITE" id="PS51352">
    <property type="entry name" value="THIOREDOXIN_2"/>
    <property type="match status" value="1"/>
</dbReference>
<dbReference type="InterPro" id="IPR036249">
    <property type="entry name" value="Thioredoxin-like_sf"/>
</dbReference>
<gene>
    <name evidence="3" type="ORF">SAMN02745704_00647</name>
</gene>
<protein>
    <submittedName>
        <fullName evidence="3">Thiol-disulfide isomerase or thioredoxin</fullName>
    </submittedName>
</protein>
<dbReference type="EMBL" id="FUYC01000002">
    <property type="protein sequence ID" value="SKA74359.1"/>
    <property type="molecule type" value="Genomic_DNA"/>
</dbReference>
<keyword evidence="3" id="KW-0413">Isomerase</keyword>
<dbReference type="InterPro" id="IPR017937">
    <property type="entry name" value="Thioredoxin_CS"/>
</dbReference>
<reference evidence="3 4" key="1">
    <citation type="submission" date="2017-02" db="EMBL/GenBank/DDBJ databases">
        <authorList>
            <person name="Peterson S.W."/>
        </authorList>
    </citation>
    <scope>NUCLEOTIDE SEQUENCE [LARGE SCALE GENOMIC DNA]</scope>
    <source>
        <strain evidence="3 4">DSM 16080</strain>
    </source>
</reference>
<evidence type="ECO:0000256" key="1">
    <source>
        <dbReference type="ARBA" id="ARBA00023284"/>
    </source>
</evidence>
<dbReference type="AlphaFoldDB" id="A0A1T4WB69"/>
<evidence type="ECO:0000313" key="4">
    <source>
        <dbReference type="Proteomes" id="UP000190027"/>
    </source>
</evidence>
<dbReference type="CDD" id="cd02966">
    <property type="entry name" value="TlpA_like_family"/>
    <property type="match status" value="1"/>
</dbReference>
<dbReference type="InterPro" id="IPR013766">
    <property type="entry name" value="Thioredoxin_domain"/>
</dbReference>
<dbReference type="STRING" id="1121449.SAMN02745704_00647"/>
<proteinExistence type="predicted"/>
<organism evidence="3 4">
    <name type="scientific">Paucidesulfovibrio gracilis DSM 16080</name>
    <dbReference type="NCBI Taxonomy" id="1121449"/>
    <lineage>
        <taxon>Bacteria</taxon>
        <taxon>Pseudomonadati</taxon>
        <taxon>Thermodesulfobacteriota</taxon>
        <taxon>Desulfovibrionia</taxon>
        <taxon>Desulfovibrionales</taxon>
        <taxon>Desulfovibrionaceae</taxon>
        <taxon>Paucidesulfovibrio</taxon>
    </lineage>
</organism>
<dbReference type="PROSITE" id="PS00194">
    <property type="entry name" value="THIOREDOXIN_1"/>
    <property type="match status" value="1"/>
</dbReference>
<dbReference type="Gene3D" id="3.40.30.10">
    <property type="entry name" value="Glutaredoxin"/>
    <property type="match status" value="1"/>
</dbReference>
<dbReference type="SUPFAM" id="SSF52833">
    <property type="entry name" value="Thioredoxin-like"/>
    <property type="match status" value="1"/>
</dbReference>
<accession>A0A1T4WB69</accession>
<feature type="domain" description="Thioredoxin" evidence="2">
    <location>
        <begin position="54"/>
        <end position="219"/>
    </location>
</feature>
<keyword evidence="1" id="KW-0676">Redox-active center</keyword>
<keyword evidence="4" id="KW-1185">Reference proteome</keyword>
<dbReference type="Proteomes" id="UP000190027">
    <property type="component" value="Unassembled WGS sequence"/>
</dbReference>